<keyword evidence="3 9" id="KW-0732">Signal</keyword>
<dbReference type="Pfam" id="PF03411">
    <property type="entry name" value="Peptidase_M74"/>
    <property type="match status" value="1"/>
</dbReference>
<evidence type="ECO:0000256" key="7">
    <source>
        <dbReference type="ARBA" id="ARBA00023049"/>
    </source>
</evidence>
<evidence type="ECO:0000256" key="8">
    <source>
        <dbReference type="SAM" id="MobiDB-lite"/>
    </source>
</evidence>
<protein>
    <submittedName>
        <fullName evidence="10">Penicillin-insensitive murein endopeptidase</fullName>
    </submittedName>
</protein>
<keyword evidence="6" id="KW-0862">Zinc</keyword>
<comment type="caution">
    <text evidence="10">The sequence shown here is derived from an EMBL/GenBank/DDBJ whole genome shotgun (WGS) entry which is preliminary data.</text>
</comment>
<dbReference type="NCBIfam" id="NF006947">
    <property type="entry name" value="PRK09429.1"/>
    <property type="match status" value="1"/>
</dbReference>
<feature type="signal peptide" evidence="9">
    <location>
        <begin position="1"/>
        <end position="20"/>
    </location>
</feature>
<evidence type="ECO:0000256" key="9">
    <source>
        <dbReference type="SAM" id="SignalP"/>
    </source>
</evidence>
<dbReference type="InterPro" id="IPR009045">
    <property type="entry name" value="Zn_M74/Hedgehog-like"/>
</dbReference>
<keyword evidence="4" id="KW-0574">Periplasm</keyword>
<evidence type="ECO:0000256" key="3">
    <source>
        <dbReference type="ARBA" id="ARBA00022729"/>
    </source>
</evidence>
<proteinExistence type="predicted"/>
<reference evidence="10 11" key="1">
    <citation type="submission" date="2016-10" db="EMBL/GenBank/DDBJ databases">
        <authorList>
            <person name="Varghese N."/>
            <person name="Submissions S."/>
        </authorList>
    </citation>
    <scope>NUCLEOTIDE SEQUENCE [LARGE SCALE GENOMIC DNA]</scope>
    <source>
        <strain evidence="10 11">CGMCC 1.6497</strain>
    </source>
</reference>
<dbReference type="RefSeq" id="WP_090226273.1">
    <property type="nucleotide sequence ID" value="NZ_FNJC01000001.1"/>
</dbReference>
<dbReference type="PROSITE" id="PS51257">
    <property type="entry name" value="PROKAR_LIPOPROTEIN"/>
    <property type="match status" value="1"/>
</dbReference>
<keyword evidence="7" id="KW-0482">Metalloprotease</keyword>
<keyword evidence="2" id="KW-0479">Metal-binding</keyword>
<evidence type="ECO:0000256" key="2">
    <source>
        <dbReference type="ARBA" id="ARBA00022723"/>
    </source>
</evidence>
<evidence type="ECO:0000256" key="5">
    <source>
        <dbReference type="ARBA" id="ARBA00022801"/>
    </source>
</evidence>
<keyword evidence="5" id="KW-0378">Hydrolase</keyword>
<feature type="chain" id="PRO_5046136018" evidence="9">
    <location>
        <begin position="21"/>
        <end position="353"/>
    </location>
</feature>
<keyword evidence="1" id="KW-0645">Protease</keyword>
<keyword evidence="11" id="KW-1185">Reference proteome</keyword>
<name>A0A1H0HAD1_9HYPH</name>
<feature type="compositionally biased region" description="Basic and acidic residues" evidence="8">
    <location>
        <begin position="284"/>
        <end position="305"/>
    </location>
</feature>
<gene>
    <name evidence="10" type="ORF">SAMN04488061_0438</name>
</gene>
<organism evidence="10 11">
    <name type="scientific">Filomicrobium insigne</name>
    <dbReference type="NCBI Taxonomy" id="418854"/>
    <lineage>
        <taxon>Bacteria</taxon>
        <taxon>Pseudomonadati</taxon>
        <taxon>Pseudomonadota</taxon>
        <taxon>Alphaproteobacteria</taxon>
        <taxon>Hyphomicrobiales</taxon>
        <taxon>Hyphomicrobiaceae</taxon>
        <taxon>Filomicrobium</taxon>
    </lineage>
</organism>
<dbReference type="SUPFAM" id="SSF55166">
    <property type="entry name" value="Hedgehog/DD-peptidase"/>
    <property type="match status" value="1"/>
</dbReference>
<evidence type="ECO:0000256" key="4">
    <source>
        <dbReference type="ARBA" id="ARBA00022764"/>
    </source>
</evidence>
<dbReference type="EMBL" id="FNJC01000001">
    <property type="protein sequence ID" value="SDO15851.1"/>
    <property type="molecule type" value="Genomic_DNA"/>
</dbReference>
<dbReference type="Proteomes" id="UP000198795">
    <property type="component" value="Unassembled WGS sequence"/>
</dbReference>
<feature type="region of interest" description="Disordered" evidence="8">
    <location>
        <begin position="284"/>
        <end position="311"/>
    </location>
</feature>
<sequence>MRAFLLTRLVAAGAIVVSCAAGTAAFTPAAIAQTAVADVIVPPAPKPAVPKPTPAKQLFGSKDRPADLKPRAIGFYSRGCLAGGQALPIDGPAWQAMRLSRNRNWGHPNLIKLIERLATDAKREDDWPGLLVGDLTQPRGGPMLSGHASHQIGLDADIWLTPMPDRRLSWAERETTSAVSMLADTLSVDPKVFTTKHVKLIQRAASYPEVERIGVNPAIKLALCRAEGGDKPWLQKIQGWPGHHYHMHIRIKCPENSDGCTGQGPPTHTSCAHAEKWYRDTKAWLEQPKKPKSKTEAKKPSKPKPEVTLTDLPNACEDVLAAASAGSPKNQIEHVLAPARKPVSRAAAVSPTR</sequence>
<dbReference type="Gene3D" id="3.30.1380.10">
    <property type="match status" value="1"/>
</dbReference>
<evidence type="ECO:0000313" key="11">
    <source>
        <dbReference type="Proteomes" id="UP000198795"/>
    </source>
</evidence>
<evidence type="ECO:0000256" key="6">
    <source>
        <dbReference type="ARBA" id="ARBA00022833"/>
    </source>
</evidence>
<evidence type="ECO:0000313" key="10">
    <source>
        <dbReference type="EMBL" id="SDO15851.1"/>
    </source>
</evidence>
<accession>A0A1H0HAD1</accession>
<feature type="region of interest" description="Disordered" evidence="8">
    <location>
        <begin position="324"/>
        <end position="353"/>
    </location>
</feature>
<evidence type="ECO:0000256" key="1">
    <source>
        <dbReference type="ARBA" id="ARBA00022670"/>
    </source>
</evidence>
<dbReference type="InterPro" id="IPR005073">
    <property type="entry name" value="Peptidase_M74"/>
</dbReference>